<evidence type="ECO:0000256" key="1">
    <source>
        <dbReference type="SAM" id="MobiDB-lite"/>
    </source>
</evidence>
<protein>
    <submittedName>
        <fullName evidence="2">Uncharacterized protein</fullName>
    </submittedName>
</protein>
<feature type="compositionally biased region" description="Acidic residues" evidence="1">
    <location>
        <begin position="98"/>
        <end position="107"/>
    </location>
</feature>
<keyword evidence="3" id="KW-1185">Reference proteome</keyword>
<dbReference type="Proteomes" id="UP000726737">
    <property type="component" value="Unassembled WGS sequence"/>
</dbReference>
<gene>
    <name evidence="2" type="ORF">BG011_002524</name>
</gene>
<feature type="region of interest" description="Disordered" evidence="1">
    <location>
        <begin position="92"/>
        <end position="118"/>
    </location>
</feature>
<sequence>EFKTNEGVLFYSKGSVIRSDYRKVLQMRRTGPPTVHKPTLSFWKGKKKANEYESYGAINDLIPSDEIEWALQDFDREAKAWLNRRVRFHGDDLHPMTDVEEGEDEDEPLIRRKCKHPL</sequence>
<evidence type="ECO:0000313" key="2">
    <source>
        <dbReference type="EMBL" id="KAG0246181.1"/>
    </source>
</evidence>
<name>A0A9P6PEJ6_9FUNG</name>
<dbReference type="EMBL" id="JAAAJA010001814">
    <property type="protein sequence ID" value="KAG0246181.1"/>
    <property type="molecule type" value="Genomic_DNA"/>
</dbReference>
<proteinExistence type="predicted"/>
<feature type="non-terminal residue" evidence="2">
    <location>
        <position position="1"/>
    </location>
</feature>
<reference evidence="2" key="1">
    <citation type="journal article" date="2020" name="Fungal Divers.">
        <title>Resolving the Mortierellaceae phylogeny through synthesis of multi-gene phylogenetics and phylogenomics.</title>
        <authorList>
            <person name="Vandepol N."/>
            <person name="Liber J."/>
            <person name="Desiro A."/>
            <person name="Na H."/>
            <person name="Kennedy M."/>
            <person name="Barry K."/>
            <person name="Grigoriev I.V."/>
            <person name="Miller A.N."/>
            <person name="O'Donnell K."/>
            <person name="Stajich J.E."/>
            <person name="Bonito G."/>
        </authorList>
    </citation>
    <scope>NUCLEOTIDE SEQUENCE</scope>
    <source>
        <strain evidence="2">KOD948</strain>
    </source>
</reference>
<organism evidence="2 3">
    <name type="scientific">Mortierella polycephala</name>
    <dbReference type="NCBI Taxonomy" id="41804"/>
    <lineage>
        <taxon>Eukaryota</taxon>
        <taxon>Fungi</taxon>
        <taxon>Fungi incertae sedis</taxon>
        <taxon>Mucoromycota</taxon>
        <taxon>Mortierellomycotina</taxon>
        <taxon>Mortierellomycetes</taxon>
        <taxon>Mortierellales</taxon>
        <taxon>Mortierellaceae</taxon>
        <taxon>Mortierella</taxon>
    </lineage>
</organism>
<feature type="non-terminal residue" evidence="2">
    <location>
        <position position="118"/>
    </location>
</feature>
<accession>A0A9P6PEJ6</accession>
<dbReference type="AlphaFoldDB" id="A0A9P6PEJ6"/>
<evidence type="ECO:0000313" key="3">
    <source>
        <dbReference type="Proteomes" id="UP000726737"/>
    </source>
</evidence>
<comment type="caution">
    <text evidence="2">The sequence shown here is derived from an EMBL/GenBank/DDBJ whole genome shotgun (WGS) entry which is preliminary data.</text>
</comment>